<evidence type="ECO:0000256" key="7">
    <source>
        <dbReference type="ARBA" id="ARBA00023010"/>
    </source>
</evidence>
<sequence>MSPLQFLKEVKEELDKVTWPSKEEVVEATIGVVFFCAVVAVYFWILDFIFAQGLQLIIAK</sequence>
<dbReference type="Proteomes" id="UP001157911">
    <property type="component" value="Unassembled WGS sequence"/>
</dbReference>
<feature type="transmembrane region" description="Helical" evidence="9">
    <location>
        <begin position="28"/>
        <end position="50"/>
    </location>
</feature>
<evidence type="ECO:0000256" key="9">
    <source>
        <dbReference type="HAMAP-Rule" id="MF_00422"/>
    </source>
</evidence>
<evidence type="ECO:0000256" key="8">
    <source>
        <dbReference type="ARBA" id="ARBA00023136"/>
    </source>
</evidence>
<comment type="similarity">
    <text evidence="9">Belongs to the SecE/SEC61-gamma family.</text>
</comment>
<dbReference type="Gene3D" id="1.20.5.1030">
    <property type="entry name" value="Preprotein translocase secy subunit"/>
    <property type="match status" value="1"/>
</dbReference>
<dbReference type="PANTHER" id="PTHR33910">
    <property type="entry name" value="PROTEIN TRANSLOCASE SUBUNIT SECE"/>
    <property type="match status" value="1"/>
</dbReference>
<dbReference type="Pfam" id="PF00584">
    <property type="entry name" value="SecE"/>
    <property type="match status" value="1"/>
</dbReference>
<comment type="caution">
    <text evidence="10">The sequence shown here is derived from an EMBL/GenBank/DDBJ whole genome shotgun (WGS) entry which is preliminary data.</text>
</comment>
<dbReference type="InterPro" id="IPR038379">
    <property type="entry name" value="SecE_sf"/>
</dbReference>
<dbReference type="RefSeq" id="WP_283400548.1">
    <property type="nucleotide sequence ID" value="NZ_FXUB01000003.1"/>
</dbReference>
<dbReference type="InterPro" id="IPR005807">
    <property type="entry name" value="SecE_bac"/>
</dbReference>
<keyword evidence="5 9" id="KW-0653">Protein transport</keyword>
<evidence type="ECO:0000256" key="5">
    <source>
        <dbReference type="ARBA" id="ARBA00022927"/>
    </source>
</evidence>
<organism evidence="10 11">
    <name type="scientific">Desulfurobacterium pacificum</name>
    <dbReference type="NCBI Taxonomy" id="240166"/>
    <lineage>
        <taxon>Bacteria</taxon>
        <taxon>Pseudomonadati</taxon>
        <taxon>Aquificota</taxon>
        <taxon>Aquificia</taxon>
        <taxon>Desulfurobacteriales</taxon>
        <taxon>Desulfurobacteriaceae</taxon>
        <taxon>Desulfurobacterium</taxon>
    </lineage>
</organism>
<keyword evidence="6 9" id="KW-1133">Transmembrane helix</keyword>
<comment type="subunit">
    <text evidence="9">Component of the Sec protein translocase complex. Heterotrimer consisting of SecY, SecE and SecG subunits. The heterotrimers can form oligomers, although 1 heterotrimer is thought to be able to translocate proteins. Interacts with the ribosome. Interacts with SecDF, and other proteins may be involved. Interacts with SecA.</text>
</comment>
<keyword evidence="11" id="KW-1185">Reference proteome</keyword>
<evidence type="ECO:0000313" key="11">
    <source>
        <dbReference type="Proteomes" id="UP001157911"/>
    </source>
</evidence>
<accession>A0ABY1NLY5</accession>
<dbReference type="PANTHER" id="PTHR33910:SF1">
    <property type="entry name" value="PROTEIN TRANSLOCASE SUBUNIT SECE"/>
    <property type="match status" value="1"/>
</dbReference>
<evidence type="ECO:0000256" key="1">
    <source>
        <dbReference type="ARBA" id="ARBA00004370"/>
    </source>
</evidence>
<evidence type="ECO:0000256" key="4">
    <source>
        <dbReference type="ARBA" id="ARBA00022692"/>
    </source>
</evidence>
<keyword evidence="3 9" id="KW-1003">Cell membrane</keyword>
<comment type="function">
    <text evidence="9">Essential subunit of the Sec protein translocation channel SecYEG. Clamps together the 2 halves of SecY. May contact the channel plug during translocation.</text>
</comment>
<evidence type="ECO:0000256" key="2">
    <source>
        <dbReference type="ARBA" id="ARBA00022448"/>
    </source>
</evidence>
<keyword evidence="4 9" id="KW-0812">Transmembrane</keyword>
<dbReference type="InterPro" id="IPR001901">
    <property type="entry name" value="Translocase_SecE/Sec61-g"/>
</dbReference>
<evidence type="ECO:0000313" key="10">
    <source>
        <dbReference type="EMBL" id="SMP13297.1"/>
    </source>
</evidence>
<dbReference type="HAMAP" id="MF_00422">
    <property type="entry name" value="SecE"/>
    <property type="match status" value="1"/>
</dbReference>
<gene>
    <name evidence="9" type="primary">secE</name>
    <name evidence="10" type="ORF">SAMN06265339_1079</name>
</gene>
<name>A0ABY1NLY5_9BACT</name>
<dbReference type="NCBIfam" id="TIGR00964">
    <property type="entry name" value="secE_bact"/>
    <property type="match status" value="1"/>
</dbReference>
<keyword evidence="2 9" id="KW-0813">Transport</keyword>
<dbReference type="EMBL" id="FXUB01000003">
    <property type="protein sequence ID" value="SMP13297.1"/>
    <property type="molecule type" value="Genomic_DNA"/>
</dbReference>
<evidence type="ECO:0000256" key="3">
    <source>
        <dbReference type="ARBA" id="ARBA00022475"/>
    </source>
</evidence>
<comment type="subcellular location">
    <subcellularLocation>
        <location evidence="9">Cell membrane</location>
        <topology evidence="9">Single-pass membrane protein</topology>
    </subcellularLocation>
    <subcellularLocation>
        <location evidence="1">Membrane</location>
    </subcellularLocation>
</comment>
<protein>
    <recommendedName>
        <fullName evidence="9">Protein translocase subunit SecE</fullName>
    </recommendedName>
</protein>
<proteinExistence type="inferred from homology"/>
<keyword evidence="8 9" id="KW-0472">Membrane</keyword>
<reference evidence="10 11" key="1">
    <citation type="submission" date="2017-05" db="EMBL/GenBank/DDBJ databases">
        <authorList>
            <person name="Varghese N."/>
            <person name="Submissions S."/>
        </authorList>
    </citation>
    <scope>NUCLEOTIDE SEQUENCE [LARGE SCALE GENOMIC DNA]</scope>
    <source>
        <strain evidence="10 11">DSM 15522</strain>
    </source>
</reference>
<evidence type="ECO:0000256" key="6">
    <source>
        <dbReference type="ARBA" id="ARBA00022989"/>
    </source>
</evidence>
<keyword evidence="7 9" id="KW-0811">Translocation</keyword>